<dbReference type="GO" id="GO:0006207">
    <property type="term" value="P:'de novo' pyrimidine nucleobase biosynthetic process"/>
    <property type="evidence" value="ECO:0007669"/>
    <property type="project" value="InterPro"/>
</dbReference>
<name>A0A0D1BTR9_CLOBO</name>
<comment type="similarity">
    <text evidence="2 7">Belongs to the OMP decarboxylase family. Type 2 subfamily.</text>
</comment>
<dbReference type="GO" id="GO:0044205">
    <property type="term" value="P:'de novo' UMP biosynthetic process"/>
    <property type="evidence" value="ECO:0007669"/>
    <property type="project" value="UniProtKB-UniRule"/>
</dbReference>
<dbReference type="FunFam" id="3.20.20.70:FF:000246">
    <property type="entry name" value="Orotidine 5'-phosphate decarboxylase"/>
    <property type="match status" value="1"/>
</dbReference>
<dbReference type="HOGENOM" id="CLU_060704_1_1_9"/>
<keyword evidence="5 7" id="KW-0456">Lyase</keyword>
<dbReference type="CDD" id="cd04725">
    <property type="entry name" value="OMP_decarboxylase_like"/>
    <property type="match status" value="1"/>
</dbReference>
<evidence type="ECO:0000256" key="7">
    <source>
        <dbReference type="HAMAP-Rule" id="MF_01215"/>
    </source>
</evidence>
<sequence>MIIDKLYESVEKKGCVCVGLDTDISYIPKGFLNKFTNIEDAIFGFNQRIVDSTFDVSACYKVQIAYYEAMGIKGMILYKKTLEYIRKKGGIVIADIKRGDISATAKMYAKAHLEGDFESDFITLNPYMGMDTLEPYKDYFKNKDKGAFLLLRTSNEGSKDIQYLDLKDNKKVYNKVGEKIENIGKEFLGNCGYSSIGAVVGCTAEENNIRKELKHTFFLIPGYGAQGGKAEVAKSYLSEGNGGIINSSRGILLAYKKYDEEGKNFEEYARAEVINMKKTLQII</sequence>
<reference evidence="9 10" key="1">
    <citation type="submission" date="2014-06" db="EMBL/GenBank/DDBJ databases">
        <title>Genome characterization of distinct group I Clostridium botulinum lineages.</title>
        <authorList>
            <person name="Giordani F."/>
            <person name="Anselmo A."/>
            <person name="Fillo S."/>
            <person name="Palozzi A.M."/>
            <person name="Fortunato A."/>
            <person name="Gentile B."/>
            <person name="Ciammaruconi A."/>
            <person name="Anniballi F."/>
            <person name="De Medici D."/>
            <person name="Lista F."/>
        </authorList>
    </citation>
    <scope>NUCLEOTIDE SEQUENCE [LARGE SCALE GENOMIC DNA]</scope>
    <source>
        <strain evidence="9 10">B2 450</strain>
    </source>
</reference>
<dbReference type="InterPro" id="IPR013785">
    <property type="entry name" value="Aldolase_TIM"/>
</dbReference>
<dbReference type="OrthoDB" id="9808470at2"/>
<dbReference type="PATRIC" id="fig|1379739.3.peg.3752"/>
<evidence type="ECO:0000313" key="10">
    <source>
        <dbReference type="Proteomes" id="UP000032250"/>
    </source>
</evidence>
<accession>A0A0D1BTR9</accession>
<evidence type="ECO:0000313" key="9">
    <source>
        <dbReference type="EMBL" id="KIS22131.1"/>
    </source>
</evidence>
<keyword evidence="3 7" id="KW-0210">Decarboxylase</keyword>
<organism evidence="9 10">
    <name type="scientific">Clostridium botulinum B2 450</name>
    <dbReference type="NCBI Taxonomy" id="1379739"/>
    <lineage>
        <taxon>Bacteria</taxon>
        <taxon>Bacillati</taxon>
        <taxon>Bacillota</taxon>
        <taxon>Clostridia</taxon>
        <taxon>Eubacteriales</taxon>
        <taxon>Clostridiaceae</taxon>
        <taxon>Clostridium</taxon>
    </lineage>
</organism>
<dbReference type="GO" id="GO:0004590">
    <property type="term" value="F:orotidine-5'-phosphate decarboxylase activity"/>
    <property type="evidence" value="ECO:0007669"/>
    <property type="project" value="UniProtKB-UniRule"/>
</dbReference>
<dbReference type="SMART" id="SM00934">
    <property type="entry name" value="OMPdecase"/>
    <property type="match status" value="1"/>
</dbReference>
<evidence type="ECO:0000256" key="2">
    <source>
        <dbReference type="ARBA" id="ARBA00008847"/>
    </source>
</evidence>
<dbReference type="Proteomes" id="UP000032250">
    <property type="component" value="Unassembled WGS sequence"/>
</dbReference>
<dbReference type="InterPro" id="IPR001754">
    <property type="entry name" value="OMPdeCOase_dom"/>
</dbReference>
<feature type="active site" description="Proton donor" evidence="7">
    <location>
        <position position="97"/>
    </location>
</feature>
<keyword evidence="4 7" id="KW-0665">Pyrimidine biosynthesis</keyword>
<evidence type="ECO:0000256" key="6">
    <source>
        <dbReference type="ARBA" id="ARBA00049157"/>
    </source>
</evidence>
<dbReference type="HAMAP" id="MF_01215">
    <property type="entry name" value="OMPdecase_type2"/>
    <property type="match status" value="1"/>
</dbReference>
<dbReference type="Pfam" id="PF00215">
    <property type="entry name" value="OMPdecase"/>
    <property type="match status" value="1"/>
</dbReference>
<dbReference type="PANTHER" id="PTHR43375:SF1">
    <property type="entry name" value="OROTIDINE 5'-PHOSPHATE DECARBOXYLASE"/>
    <property type="match status" value="1"/>
</dbReference>
<dbReference type="EMBL" id="JXSU01000008">
    <property type="protein sequence ID" value="KIS22131.1"/>
    <property type="molecule type" value="Genomic_DNA"/>
</dbReference>
<evidence type="ECO:0000256" key="3">
    <source>
        <dbReference type="ARBA" id="ARBA00022793"/>
    </source>
</evidence>
<comment type="catalytic activity">
    <reaction evidence="6 7">
        <text>orotidine 5'-phosphate + H(+) = UMP + CO2</text>
        <dbReference type="Rhea" id="RHEA:11596"/>
        <dbReference type="ChEBI" id="CHEBI:15378"/>
        <dbReference type="ChEBI" id="CHEBI:16526"/>
        <dbReference type="ChEBI" id="CHEBI:57538"/>
        <dbReference type="ChEBI" id="CHEBI:57865"/>
        <dbReference type="EC" id="4.1.1.23"/>
    </reaction>
</comment>
<dbReference type="PANTHER" id="PTHR43375">
    <property type="entry name" value="OROTIDINE 5'-PHOSPHATE DECARBOXYLASE"/>
    <property type="match status" value="1"/>
</dbReference>
<dbReference type="EC" id="4.1.1.23" evidence="7"/>
<dbReference type="AlphaFoldDB" id="A0A0D1BTR9"/>
<dbReference type="InterPro" id="IPR011995">
    <property type="entry name" value="OMPdecase_type-2"/>
</dbReference>
<evidence type="ECO:0000259" key="8">
    <source>
        <dbReference type="SMART" id="SM00934"/>
    </source>
</evidence>
<evidence type="ECO:0000256" key="4">
    <source>
        <dbReference type="ARBA" id="ARBA00022975"/>
    </source>
</evidence>
<dbReference type="SUPFAM" id="SSF51366">
    <property type="entry name" value="Ribulose-phoshate binding barrel"/>
    <property type="match status" value="1"/>
</dbReference>
<evidence type="ECO:0000256" key="5">
    <source>
        <dbReference type="ARBA" id="ARBA00023239"/>
    </source>
</evidence>
<dbReference type="NCBIfam" id="TIGR02127">
    <property type="entry name" value="pyrF_sub2"/>
    <property type="match status" value="1"/>
</dbReference>
<dbReference type="Gene3D" id="3.20.20.70">
    <property type="entry name" value="Aldolase class I"/>
    <property type="match status" value="1"/>
</dbReference>
<evidence type="ECO:0000256" key="1">
    <source>
        <dbReference type="ARBA" id="ARBA00004861"/>
    </source>
</evidence>
<feature type="domain" description="Orotidine 5'-phosphate decarboxylase" evidence="8">
    <location>
        <begin position="15"/>
        <end position="264"/>
    </location>
</feature>
<dbReference type="UniPathway" id="UPA00070">
    <property type="reaction ID" value="UER00120"/>
</dbReference>
<protein>
    <recommendedName>
        <fullName evidence="7">Orotidine 5'-phosphate decarboxylase</fullName>
        <ecNumber evidence="7">4.1.1.23</ecNumber>
    </recommendedName>
    <alternativeName>
        <fullName evidence="7">OMP decarboxylase</fullName>
        <shortName evidence="7">OMPDCase</shortName>
        <shortName evidence="7">OMPdecase</shortName>
    </alternativeName>
</protein>
<comment type="pathway">
    <text evidence="1 7">Pyrimidine metabolism; UMP biosynthesis via de novo pathway; UMP from orotate: step 2/2.</text>
</comment>
<comment type="caution">
    <text evidence="9">The sequence shown here is derived from an EMBL/GenBank/DDBJ whole genome shotgun (WGS) entry which is preliminary data.</text>
</comment>
<gene>
    <name evidence="7" type="primary">pyrF</name>
    <name evidence="9" type="ORF">N495_16760</name>
</gene>
<proteinExistence type="inferred from homology"/>
<dbReference type="RefSeq" id="WP_042384241.1">
    <property type="nucleotide sequence ID" value="NZ_JXSU01000008.1"/>
</dbReference>
<dbReference type="InterPro" id="IPR011060">
    <property type="entry name" value="RibuloseP-bd_barrel"/>
</dbReference>